<name>A0ABT3WV94_9BACL</name>
<reference evidence="1 2" key="1">
    <citation type="submission" date="2022-11" db="EMBL/GenBank/DDBJ databases">
        <title>Study of microbial diversity in lake waters.</title>
        <authorList>
            <person name="Zhang J."/>
        </authorList>
    </citation>
    <scope>NUCLEOTIDE SEQUENCE [LARGE SCALE GENOMIC DNA]</scope>
    <source>
        <strain evidence="1 2">DT12</strain>
    </source>
</reference>
<evidence type="ECO:0000313" key="2">
    <source>
        <dbReference type="Proteomes" id="UP001208017"/>
    </source>
</evidence>
<gene>
    <name evidence="1" type="ORF">OS242_01245</name>
</gene>
<organism evidence="1 2">
    <name type="scientific">Tumebacillus lacus</name>
    <dbReference type="NCBI Taxonomy" id="2995335"/>
    <lineage>
        <taxon>Bacteria</taxon>
        <taxon>Bacillati</taxon>
        <taxon>Bacillota</taxon>
        <taxon>Bacilli</taxon>
        <taxon>Bacillales</taxon>
        <taxon>Alicyclobacillaceae</taxon>
        <taxon>Tumebacillus</taxon>
    </lineage>
</organism>
<protein>
    <submittedName>
        <fullName evidence="1">Uncharacterized protein</fullName>
    </submittedName>
</protein>
<proteinExistence type="predicted"/>
<dbReference type="Proteomes" id="UP001208017">
    <property type="component" value="Unassembled WGS sequence"/>
</dbReference>
<sequence>MRSDALKVINLYEVPITDVKRLVDVLQSDLKEYENLDADFEPGTEDTIKRFLSELSRHLD</sequence>
<dbReference type="EMBL" id="JAPMLT010000001">
    <property type="protein sequence ID" value="MCX7568593.1"/>
    <property type="molecule type" value="Genomic_DNA"/>
</dbReference>
<evidence type="ECO:0000313" key="1">
    <source>
        <dbReference type="EMBL" id="MCX7568593.1"/>
    </source>
</evidence>
<dbReference type="RefSeq" id="WP_267149835.1">
    <property type="nucleotide sequence ID" value="NZ_JAPMLT010000001.1"/>
</dbReference>
<accession>A0ABT3WV94</accession>
<keyword evidence="2" id="KW-1185">Reference proteome</keyword>
<comment type="caution">
    <text evidence="1">The sequence shown here is derived from an EMBL/GenBank/DDBJ whole genome shotgun (WGS) entry which is preliminary data.</text>
</comment>